<dbReference type="PANTHER" id="PTHR13703">
    <property type="entry name" value="SMAD"/>
    <property type="match status" value="1"/>
</dbReference>
<feature type="transmembrane region" description="Helical" evidence="6">
    <location>
        <begin position="427"/>
        <end position="447"/>
    </location>
</feature>
<keyword evidence="6" id="KW-1133">Transmembrane helix</keyword>
<feature type="transmembrane region" description="Helical" evidence="6">
    <location>
        <begin position="508"/>
        <end position="527"/>
    </location>
</feature>
<dbReference type="SMART" id="SM00523">
    <property type="entry name" value="DWA"/>
    <property type="match status" value="1"/>
</dbReference>
<dbReference type="GO" id="GO:0030154">
    <property type="term" value="P:cell differentiation"/>
    <property type="evidence" value="ECO:0007669"/>
    <property type="project" value="TreeGrafter"/>
</dbReference>
<dbReference type="GO" id="GO:0000978">
    <property type="term" value="F:RNA polymerase II cis-regulatory region sequence-specific DNA binding"/>
    <property type="evidence" value="ECO:0007669"/>
    <property type="project" value="TreeGrafter"/>
</dbReference>
<evidence type="ECO:0000256" key="6">
    <source>
        <dbReference type="SAM" id="Phobius"/>
    </source>
</evidence>
<dbReference type="InterPro" id="IPR003619">
    <property type="entry name" value="MAD_homology1_Dwarfin-type"/>
</dbReference>
<feature type="transmembrane region" description="Helical" evidence="6">
    <location>
        <begin position="596"/>
        <end position="620"/>
    </location>
</feature>
<dbReference type="GO" id="GO:0071144">
    <property type="term" value="C:heteromeric SMAD protein complex"/>
    <property type="evidence" value="ECO:0007669"/>
    <property type="project" value="TreeGrafter"/>
</dbReference>
<dbReference type="Gene3D" id="1.20.1070.10">
    <property type="entry name" value="Rhodopsin 7-helix transmembrane proteins"/>
    <property type="match status" value="1"/>
</dbReference>
<evidence type="ECO:0000313" key="9">
    <source>
        <dbReference type="WBParaSite" id="MBELARI_LOCUS8242"/>
    </source>
</evidence>
<name>A0AAF3FNK9_9BILA</name>
<keyword evidence="2" id="KW-0805">Transcription regulation</keyword>
<dbReference type="InterPro" id="IPR013019">
    <property type="entry name" value="MAD_homology_MH1"/>
</dbReference>
<dbReference type="Pfam" id="PF03165">
    <property type="entry name" value="MH1"/>
    <property type="match status" value="1"/>
</dbReference>
<evidence type="ECO:0000256" key="5">
    <source>
        <dbReference type="SAM" id="MobiDB-lite"/>
    </source>
</evidence>
<feature type="domain" description="MH1" evidence="7">
    <location>
        <begin position="145"/>
        <end position="266"/>
    </location>
</feature>
<keyword evidence="8" id="KW-1185">Reference proteome</keyword>
<feature type="transmembrane region" description="Helical" evidence="6">
    <location>
        <begin position="547"/>
        <end position="567"/>
    </location>
</feature>
<feature type="transmembrane region" description="Helical" evidence="6">
    <location>
        <begin position="683"/>
        <end position="706"/>
    </location>
</feature>
<dbReference type="Gene3D" id="3.90.520.10">
    <property type="entry name" value="SMAD MH1 domain"/>
    <property type="match status" value="1"/>
</dbReference>
<evidence type="ECO:0000313" key="8">
    <source>
        <dbReference type="Proteomes" id="UP000887575"/>
    </source>
</evidence>
<dbReference type="InterPro" id="IPR013790">
    <property type="entry name" value="Dwarfin"/>
</dbReference>
<feature type="transmembrane region" description="Helical" evidence="6">
    <location>
        <begin position="468"/>
        <end position="488"/>
    </location>
</feature>
<dbReference type="GO" id="GO:0060395">
    <property type="term" value="P:SMAD protein signal transduction"/>
    <property type="evidence" value="ECO:0007669"/>
    <property type="project" value="TreeGrafter"/>
</dbReference>
<dbReference type="AlphaFoldDB" id="A0AAF3FNK9"/>
<reference evidence="9" key="1">
    <citation type="submission" date="2024-02" db="UniProtKB">
        <authorList>
            <consortium name="WormBaseParasite"/>
        </authorList>
    </citation>
    <scope>IDENTIFICATION</scope>
</reference>
<keyword evidence="3" id="KW-0804">Transcription</keyword>
<evidence type="ECO:0000256" key="4">
    <source>
        <dbReference type="ARBA" id="ARBA00023242"/>
    </source>
</evidence>
<accession>A0AAF3FNK9</accession>
<keyword evidence="6" id="KW-0812">Transmembrane</keyword>
<evidence type="ECO:0000256" key="3">
    <source>
        <dbReference type="ARBA" id="ARBA00023163"/>
    </source>
</evidence>
<evidence type="ECO:0000259" key="7">
    <source>
        <dbReference type="PROSITE" id="PS51075"/>
    </source>
</evidence>
<evidence type="ECO:0000256" key="1">
    <source>
        <dbReference type="ARBA" id="ARBA00004123"/>
    </source>
</evidence>
<keyword evidence="6" id="KW-0472">Membrane</keyword>
<dbReference type="SUPFAM" id="SSF81321">
    <property type="entry name" value="Family A G protein-coupled receptor-like"/>
    <property type="match status" value="1"/>
</dbReference>
<dbReference type="GO" id="GO:0009653">
    <property type="term" value="P:anatomical structure morphogenesis"/>
    <property type="evidence" value="ECO:0007669"/>
    <property type="project" value="TreeGrafter"/>
</dbReference>
<evidence type="ECO:0000256" key="2">
    <source>
        <dbReference type="ARBA" id="ARBA00023015"/>
    </source>
</evidence>
<dbReference type="Proteomes" id="UP000887575">
    <property type="component" value="Unassembled WGS sequence"/>
</dbReference>
<protein>
    <recommendedName>
        <fullName evidence="7">MH1 domain-containing protein</fullName>
    </recommendedName>
</protein>
<keyword evidence="4" id="KW-0539">Nucleus</keyword>
<dbReference type="PANTHER" id="PTHR13703:SF45">
    <property type="entry name" value="MOTHERS AGAINST DECAPENTAPLEGIC HOMOLOG"/>
    <property type="match status" value="1"/>
</dbReference>
<dbReference type="GO" id="GO:0000981">
    <property type="term" value="F:DNA-binding transcription factor activity, RNA polymerase II-specific"/>
    <property type="evidence" value="ECO:0007669"/>
    <property type="project" value="TreeGrafter"/>
</dbReference>
<dbReference type="GO" id="GO:0051239">
    <property type="term" value="P:regulation of multicellular organismal process"/>
    <property type="evidence" value="ECO:0007669"/>
    <property type="project" value="UniProtKB-ARBA"/>
</dbReference>
<dbReference type="SUPFAM" id="SSF56366">
    <property type="entry name" value="SMAD MH1 domain"/>
    <property type="match status" value="1"/>
</dbReference>
<feature type="region of interest" description="Disordered" evidence="5">
    <location>
        <begin position="745"/>
        <end position="766"/>
    </location>
</feature>
<dbReference type="InterPro" id="IPR036578">
    <property type="entry name" value="SMAD_MH1_sf"/>
</dbReference>
<dbReference type="GO" id="GO:0070411">
    <property type="term" value="F:I-SMAD binding"/>
    <property type="evidence" value="ECO:0007669"/>
    <property type="project" value="TreeGrafter"/>
</dbReference>
<dbReference type="GO" id="GO:0030509">
    <property type="term" value="P:BMP signaling pathway"/>
    <property type="evidence" value="ECO:0007669"/>
    <property type="project" value="TreeGrafter"/>
</dbReference>
<proteinExistence type="predicted"/>
<comment type="subcellular location">
    <subcellularLocation>
        <location evidence="1">Nucleus</location>
    </subcellularLocation>
</comment>
<dbReference type="WBParaSite" id="MBELARI_LOCUS8242">
    <property type="protein sequence ID" value="MBELARI_LOCUS8242"/>
    <property type="gene ID" value="MBELARI_LOCUS8242"/>
</dbReference>
<dbReference type="PROSITE" id="PS51075">
    <property type="entry name" value="MH1"/>
    <property type="match status" value="1"/>
</dbReference>
<sequence>MLQDDEARHLDDSFFFYSIDQLQPPLPSPPIRSQKQEEEALEPFGDSFEHPPYLEPEIPFVLPGYNFPPTQPLFFHGEAFHDSSIEIPALSWLSDQSDEPRRKRIKSDVLEEPRNNLQILQASHLINLSGSIQCPTATSRDSIEHIINVLMMYTNTSEEIIFIRKFLKAVIKKLKVENEAQIDNLLQAILSNGCMEAGCVNISTALDGRMQVLSKKVYPEVFSVRIWRWPSLKTRRHIEVLRCCAKSEKICINPFHYEVSKFAAYKAGLLVRNSLEAQSSFIWEDPQWNIDTLHYVSPPEPEPNIQCTRTIEKALTLTPRISTIDRLASQPTSCFDHYMRAINPLTRIPGKIDHTPRLVNAPYQPLSRSEFWQKSRKGDVTNGVSNVRSNEISNEDRGLIEKTLQEIICLESGKDSISDDEGIHRFFAGYCFLCFLLLALIGNVLNLMISNSELIRSYFAIRMLSAKLCLNSFCMLTLVPSSLRLLKFWDYGTDNDLLYWKFWPYEQFFVAFLSLCCVWTTVLMTFVCYKQIFHPNDDLGVESSRNVFLSFFSMFILSILLSIHKLFVKVDISIDSCKKAIVLLAKKPEVLADFCVFLSMIANFLLGAAVPLLLLVYMTTSIASKLLRHDPLSGHFSAEKLCVTRITMLTTGLQFFSTISQMIETISLRNSEEKINSFPQFCLFHSITHFLFLSNLSLPFYVFFGISPRFRSIVMAKLRSYCPANPPQQSNAHSELTRMISPVTSMDDFTRPSSSSFPRGTPLYQL</sequence>
<organism evidence="8 9">
    <name type="scientific">Mesorhabditis belari</name>
    <dbReference type="NCBI Taxonomy" id="2138241"/>
    <lineage>
        <taxon>Eukaryota</taxon>
        <taxon>Metazoa</taxon>
        <taxon>Ecdysozoa</taxon>
        <taxon>Nematoda</taxon>
        <taxon>Chromadorea</taxon>
        <taxon>Rhabditida</taxon>
        <taxon>Rhabditina</taxon>
        <taxon>Rhabditomorpha</taxon>
        <taxon>Rhabditoidea</taxon>
        <taxon>Rhabditidae</taxon>
        <taxon>Mesorhabditinae</taxon>
        <taxon>Mesorhabditis</taxon>
    </lineage>
</organism>